<dbReference type="RefSeq" id="WP_171414352.1">
    <property type="nucleotide sequence ID" value="NZ_JABFOR010000001.1"/>
</dbReference>
<dbReference type="EMBL" id="JABFOR010000001">
    <property type="protein sequence ID" value="NOJ69071.1"/>
    <property type="molecule type" value="Genomic_DNA"/>
</dbReference>
<keyword evidence="2" id="KW-1133">Transmembrane helix</keyword>
<evidence type="ECO:0000313" key="3">
    <source>
        <dbReference type="EMBL" id="NOJ69071.1"/>
    </source>
</evidence>
<dbReference type="Proteomes" id="UP000552038">
    <property type="component" value="Unassembled WGS sequence"/>
</dbReference>
<evidence type="ECO:0000256" key="2">
    <source>
        <dbReference type="SAM" id="Phobius"/>
    </source>
</evidence>
<reference evidence="3 4" key="1">
    <citation type="submission" date="2020-05" db="EMBL/GenBank/DDBJ databases">
        <title>Whole genome sequencing and identification of novel metabolites from Paenibacillus alvei strain JR949.</title>
        <authorList>
            <person name="Rajendhran J."/>
            <person name="Sree Pranav P."/>
            <person name="Mahalakshmi B."/>
            <person name="Karthikeyan R."/>
        </authorList>
    </citation>
    <scope>NUCLEOTIDE SEQUENCE [LARGE SCALE GENOMIC DNA]</scope>
    <source>
        <strain evidence="3 4">JR949</strain>
    </source>
</reference>
<protein>
    <submittedName>
        <fullName evidence="3">Uncharacterized protein</fullName>
    </submittedName>
</protein>
<dbReference type="AlphaFoldDB" id="A0AAP6ZS70"/>
<name>A0AAP6ZS70_PAEAL</name>
<feature type="compositionally biased region" description="Basic and acidic residues" evidence="1">
    <location>
        <begin position="30"/>
        <end position="47"/>
    </location>
</feature>
<evidence type="ECO:0000313" key="4">
    <source>
        <dbReference type="Proteomes" id="UP000552038"/>
    </source>
</evidence>
<evidence type="ECO:0000256" key="1">
    <source>
        <dbReference type="SAM" id="MobiDB-lite"/>
    </source>
</evidence>
<proteinExistence type="predicted"/>
<keyword evidence="2" id="KW-0812">Transmembrane</keyword>
<accession>A0AAP6ZS70</accession>
<keyword evidence="2" id="KW-0472">Membrane</keyword>
<organism evidence="3 4">
    <name type="scientific">Paenibacillus alvei</name>
    <name type="common">Bacillus alvei</name>
    <dbReference type="NCBI Taxonomy" id="44250"/>
    <lineage>
        <taxon>Bacteria</taxon>
        <taxon>Bacillati</taxon>
        <taxon>Bacillota</taxon>
        <taxon>Bacilli</taxon>
        <taxon>Bacillales</taxon>
        <taxon>Paenibacillaceae</taxon>
        <taxon>Paenibacillus</taxon>
    </lineage>
</organism>
<sequence length="123" mass="14216">MSENHPHPLFRGFSRKQEPDLHSPALDALRSLRENSSKKVTDTEKQHAGSNQAMTEERLLNLAENISMQEEELDDRSLPSRKKLFPSSYVRLTKWFYNILFLLFVGLLIGLLLWGRHKLGLEG</sequence>
<feature type="region of interest" description="Disordered" evidence="1">
    <location>
        <begin position="1"/>
        <end position="54"/>
    </location>
</feature>
<comment type="caution">
    <text evidence="3">The sequence shown here is derived from an EMBL/GenBank/DDBJ whole genome shotgun (WGS) entry which is preliminary data.</text>
</comment>
<feature type="transmembrane region" description="Helical" evidence="2">
    <location>
        <begin position="95"/>
        <end position="114"/>
    </location>
</feature>
<gene>
    <name evidence="3" type="ORF">HMI46_00695</name>
</gene>